<dbReference type="AlphaFoldDB" id="A0A0N0IWP7"/>
<sequence length="310" mass="34611">MKRLFYFIVLIAGFSSIYSCKDMLDDNGDPLIDLNNTSGLIGPRALYREITDKDTLAEYHYSGLLLTKVLMDSASVADIAYSGDKISQVTFNGFLDLNADGKLDKDSISYTQLFTYGPNNKLVTISENRLTFRRPAPVPPATAPGPQTLLNRTKSLYELKYDASTGKLSTISMKNGPEAPGVPFTFKDYSETEYTYLGDNVAKTVRIYGTMAGGVPGAVTKKYAYEYFAYDNEISPFTLLPSAYKISRLLSTEINDRESHILSPNNPKRVSVTDLMPPIPTSLIRTTNYNYDLQTYMTKGFGVNYIYKPF</sequence>
<dbReference type="RefSeq" id="WP_062698036.1">
    <property type="nucleotide sequence ID" value="NZ_LJOD01000004.1"/>
</dbReference>
<evidence type="ECO:0000313" key="2">
    <source>
        <dbReference type="Proteomes" id="UP000037953"/>
    </source>
</evidence>
<dbReference type="PATRIC" id="fig|253.9.peg.3317"/>
<accession>A0A0N0IWP7</accession>
<gene>
    <name evidence="1" type="ORF">AOB46_07880</name>
</gene>
<protein>
    <recommendedName>
        <fullName evidence="3">DUF4595 domain-containing protein</fullName>
    </recommendedName>
</protein>
<proteinExistence type="predicted"/>
<reference evidence="2" key="2">
    <citation type="submission" date="2015-09" db="EMBL/GenBank/DDBJ databases">
        <title>Draft genome sequence of a multidrug-resistant Chryseobacterium indologenes isolate from Malaysia.</title>
        <authorList>
            <person name="Yu C.Y."/>
            <person name="Ang G.Y."/>
            <person name="Chan K.-G."/>
        </authorList>
    </citation>
    <scope>NUCLEOTIDE SEQUENCE [LARGE SCALE GENOMIC DNA]</scope>
    <source>
        <strain evidence="2">CI_885</strain>
    </source>
</reference>
<dbReference type="PROSITE" id="PS51257">
    <property type="entry name" value="PROKAR_LIPOPROTEIN"/>
    <property type="match status" value="1"/>
</dbReference>
<dbReference type="OrthoDB" id="1232270at2"/>
<comment type="caution">
    <text evidence="1">The sequence shown here is derived from an EMBL/GenBank/DDBJ whole genome shotgun (WGS) entry which is preliminary data.</text>
</comment>
<evidence type="ECO:0008006" key="3">
    <source>
        <dbReference type="Google" id="ProtNLM"/>
    </source>
</evidence>
<organism evidence="1 2">
    <name type="scientific">Chryseobacterium indologenes</name>
    <name type="common">Flavobacterium indologenes</name>
    <dbReference type="NCBI Taxonomy" id="253"/>
    <lineage>
        <taxon>Bacteria</taxon>
        <taxon>Pseudomonadati</taxon>
        <taxon>Bacteroidota</taxon>
        <taxon>Flavobacteriia</taxon>
        <taxon>Flavobacteriales</taxon>
        <taxon>Weeksellaceae</taxon>
        <taxon>Chryseobacterium group</taxon>
        <taxon>Chryseobacterium</taxon>
    </lineage>
</organism>
<dbReference type="EMBL" id="LJOD01000004">
    <property type="protein sequence ID" value="KPE51573.1"/>
    <property type="molecule type" value="Genomic_DNA"/>
</dbReference>
<dbReference type="Proteomes" id="UP000037953">
    <property type="component" value="Unassembled WGS sequence"/>
</dbReference>
<evidence type="ECO:0000313" key="1">
    <source>
        <dbReference type="EMBL" id="KPE51573.1"/>
    </source>
</evidence>
<name>A0A0N0IWP7_CHRID</name>
<reference evidence="1 2" key="1">
    <citation type="journal article" date="2015" name="Genom Data">
        <title>Draft genome sequence of a multidrug-resistant Chryseobacterium indologenes isolate from Malaysia.</title>
        <authorList>
            <person name="Yu C.Y."/>
            <person name="Ang G.Y."/>
            <person name="Cheng H.J."/>
            <person name="Cheong Y.M."/>
            <person name="Yin W.F."/>
            <person name="Chan K.G."/>
        </authorList>
    </citation>
    <scope>NUCLEOTIDE SEQUENCE [LARGE SCALE GENOMIC DNA]</scope>
    <source>
        <strain evidence="1 2">CI_885</strain>
    </source>
</reference>